<feature type="coiled-coil region" evidence="4">
    <location>
        <begin position="294"/>
        <end position="325"/>
    </location>
</feature>
<dbReference type="RefSeq" id="WP_086203728.1">
    <property type="nucleotide sequence ID" value="NZ_NEGB01000005.1"/>
</dbReference>
<evidence type="ECO:0000256" key="1">
    <source>
        <dbReference type="ARBA" id="ARBA00022737"/>
    </source>
</evidence>
<dbReference type="SMART" id="SM00382">
    <property type="entry name" value="AAA"/>
    <property type="match status" value="2"/>
</dbReference>
<dbReference type="Proteomes" id="UP000242765">
    <property type="component" value="Unassembled WGS sequence"/>
</dbReference>
<sequence length="533" mass="61702">MTQPACVISKLDLEIGHSRIFHQLNFQLFYGQCSGLIGRNGQGKSLLLKILRKNSVDDADFYHGCHQSGKIHWQISHAYLPQLNRLNGLTIADALGVTERANSFHRIKQGHAELEDYERVENYWHLPQQWNQLLADAHLPIDLHFLSQNLSEGQKTKLALCRLFQMKDHYLLLDEPSNHLDLESRAWLIHQIQKHPAGCLIVSHDRDLLNQMQHIYALNEHGIQHFSGNYTLYENQKLLETEALQRTVNQENREFKQLKHQQQQTLIKAQKRQQTSQQLRKSQSQAKVLLDYNKEQAEQSRSSLTRQLDKQLDQAKNSLNEKQKLLEITKPQRLFLNYQHQKKSGELLRLTQIKWPYLHCQPIHFSMNYGDKLHLTGRNGIGKSTLLKAIQLQSRPVSGEIYVHAQSFYLDQNFSFLNTELNAVENLKNLSPHLTELECRTALGQLRLRLEKSIQPLKQLSGGERLKVALLAISQLSQQISLLLLDEPENHLDIESRALLVEAIKNYQGAVVLISHDPQFVQDCGIEQYYHLE</sequence>
<organism evidence="6 7">
    <name type="scientific">Acinetobacter silvestris</name>
    <dbReference type="NCBI Taxonomy" id="1977882"/>
    <lineage>
        <taxon>Bacteria</taxon>
        <taxon>Pseudomonadati</taxon>
        <taxon>Pseudomonadota</taxon>
        <taxon>Gammaproteobacteria</taxon>
        <taxon>Moraxellales</taxon>
        <taxon>Moraxellaceae</taxon>
        <taxon>Acinetobacter</taxon>
    </lineage>
</organism>
<dbReference type="PANTHER" id="PTHR19211:SF6">
    <property type="entry name" value="BLL7188 PROTEIN"/>
    <property type="match status" value="1"/>
</dbReference>
<evidence type="ECO:0000259" key="5">
    <source>
        <dbReference type="PROSITE" id="PS50893"/>
    </source>
</evidence>
<evidence type="ECO:0000256" key="3">
    <source>
        <dbReference type="ARBA" id="ARBA00022840"/>
    </source>
</evidence>
<keyword evidence="7" id="KW-1185">Reference proteome</keyword>
<proteinExistence type="predicted"/>
<evidence type="ECO:0000256" key="4">
    <source>
        <dbReference type="SAM" id="Coils"/>
    </source>
</evidence>
<dbReference type="Pfam" id="PF00005">
    <property type="entry name" value="ABC_tran"/>
    <property type="match status" value="2"/>
</dbReference>
<dbReference type="InterPro" id="IPR003439">
    <property type="entry name" value="ABC_transporter-like_ATP-bd"/>
</dbReference>
<dbReference type="OrthoDB" id="9808609at2"/>
<dbReference type="PANTHER" id="PTHR19211">
    <property type="entry name" value="ATP-BINDING TRANSPORT PROTEIN-RELATED"/>
    <property type="match status" value="1"/>
</dbReference>
<dbReference type="STRING" id="1977882.B9T28_09400"/>
<dbReference type="GO" id="GO:0016887">
    <property type="term" value="F:ATP hydrolysis activity"/>
    <property type="evidence" value="ECO:0007669"/>
    <property type="project" value="InterPro"/>
</dbReference>
<gene>
    <name evidence="6" type="ORF">B9T28_09400</name>
</gene>
<reference evidence="6 7" key="1">
    <citation type="submission" date="2017-04" db="EMBL/GenBank/DDBJ databases">
        <title>High diversity of culturable Acinetobacter species in natural soil and water ecosystems.</title>
        <authorList>
            <person name="Nemec A."/>
            <person name="Radolfova-Krizova L."/>
        </authorList>
    </citation>
    <scope>NUCLEOTIDE SEQUENCE [LARGE SCALE GENOMIC DNA]</scope>
    <source>
        <strain evidence="6 7">ANC 4999</strain>
    </source>
</reference>
<protein>
    <submittedName>
        <fullName evidence="6">ABC transporter ATP-binding protein</fullName>
    </submittedName>
</protein>
<feature type="domain" description="ABC transporter" evidence="5">
    <location>
        <begin position="2"/>
        <end position="245"/>
    </location>
</feature>
<dbReference type="Gene3D" id="3.40.50.300">
    <property type="entry name" value="P-loop containing nucleotide triphosphate hydrolases"/>
    <property type="match status" value="2"/>
</dbReference>
<dbReference type="GO" id="GO:0005524">
    <property type="term" value="F:ATP binding"/>
    <property type="evidence" value="ECO:0007669"/>
    <property type="project" value="UniProtKB-KW"/>
</dbReference>
<dbReference type="InterPro" id="IPR050611">
    <property type="entry name" value="ABCF"/>
</dbReference>
<keyword evidence="1" id="KW-0677">Repeat</keyword>
<dbReference type="SUPFAM" id="SSF52540">
    <property type="entry name" value="P-loop containing nucleoside triphosphate hydrolases"/>
    <property type="match status" value="2"/>
</dbReference>
<comment type="caution">
    <text evidence="6">The sequence shown here is derived from an EMBL/GenBank/DDBJ whole genome shotgun (WGS) entry which is preliminary data.</text>
</comment>
<dbReference type="InterPro" id="IPR003593">
    <property type="entry name" value="AAA+_ATPase"/>
</dbReference>
<dbReference type="InterPro" id="IPR027417">
    <property type="entry name" value="P-loop_NTPase"/>
</dbReference>
<keyword evidence="2" id="KW-0547">Nucleotide-binding</keyword>
<dbReference type="PROSITE" id="PS50893">
    <property type="entry name" value="ABC_TRANSPORTER_2"/>
    <property type="match status" value="1"/>
</dbReference>
<dbReference type="AlphaFoldDB" id="A0A1Y3CFW0"/>
<accession>A0A1Y3CFW0</accession>
<evidence type="ECO:0000313" key="7">
    <source>
        <dbReference type="Proteomes" id="UP000242765"/>
    </source>
</evidence>
<dbReference type="EMBL" id="NEGB01000005">
    <property type="protein sequence ID" value="OTG65005.1"/>
    <property type="molecule type" value="Genomic_DNA"/>
</dbReference>
<evidence type="ECO:0000256" key="2">
    <source>
        <dbReference type="ARBA" id="ARBA00022741"/>
    </source>
</evidence>
<keyword evidence="3 6" id="KW-0067">ATP-binding</keyword>
<keyword evidence="4" id="KW-0175">Coiled coil</keyword>
<name>A0A1Y3CFW0_9GAMM</name>
<evidence type="ECO:0000313" key="6">
    <source>
        <dbReference type="EMBL" id="OTG65005.1"/>
    </source>
</evidence>